<name>A0A5E5PAD9_9BURK</name>
<feature type="compositionally biased region" description="Basic and acidic residues" evidence="1">
    <location>
        <begin position="33"/>
        <end position="44"/>
    </location>
</feature>
<gene>
    <name evidence="2" type="ORF">PAP18089_04273</name>
</gene>
<evidence type="ECO:0000313" key="3">
    <source>
        <dbReference type="Proteomes" id="UP000364291"/>
    </source>
</evidence>
<accession>A0A5E5PAD9</accession>
<proteinExistence type="predicted"/>
<protein>
    <submittedName>
        <fullName evidence="2">Uncharacterized protein</fullName>
    </submittedName>
</protein>
<evidence type="ECO:0000256" key="1">
    <source>
        <dbReference type="SAM" id="MobiDB-lite"/>
    </source>
</evidence>
<sequence length="184" mass="19991">MLVLKRTVDLTPRVASIPTPSMTYVPLGQFGQGERKLSGGEQHRALASSDRQTAEKSDGDRPAAAHASPQCGGDELWLWRFLLAGRPFGATGAMTARPGSRGRSMRLRGGCRAPRCAIASCRSASHYAGFSAAGSIALLRRRLSRHLRPGCRRSRATDRTVRFGSIWRTRDCGCSLPWGRGRSP</sequence>
<evidence type="ECO:0000313" key="2">
    <source>
        <dbReference type="EMBL" id="VVG73270.1"/>
    </source>
</evidence>
<dbReference type="EMBL" id="CABPSX010000010">
    <property type="protein sequence ID" value="VVG73270.1"/>
    <property type="molecule type" value="Genomic_DNA"/>
</dbReference>
<dbReference type="AlphaFoldDB" id="A0A5E5PAD9"/>
<dbReference type="Proteomes" id="UP000364291">
    <property type="component" value="Unassembled WGS sequence"/>
</dbReference>
<organism evidence="2 3">
    <name type="scientific">Pandoraea apista</name>
    <dbReference type="NCBI Taxonomy" id="93218"/>
    <lineage>
        <taxon>Bacteria</taxon>
        <taxon>Pseudomonadati</taxon>
        <taxon>Pseudomonadota</taxon>
        <taxon>Betaproteobacteria</taxon>
        <taxon>Burkholderiales</taxon>
        <taxon>Burkholderiaceae</taxon>
        <taxon>Pandoraea</taxon>
    </lineage>
</organism>
<reference evidence="2 3" key="1">
    <citation type="submission" date="2019-08" db="EMBL/GenBank/DDBJ databases">
        <authorList>
            <person name="Peeters C."/>
        </authorList>
    </citation>
    <scope>NUCLEOTIDE SEQUENCE [LARGE SCALE GENOMIC DNA]</scope>
    <source>
        <strain evidence="2 3">LMG 18089</strain>
    </source>
</reference>
<feature type="compositionally biased region" description="Basic and acidic residues" evidence="1">
    <location>
        <begin position="52"/>
        <end position="63"/>
    </location>
</feature>
<feature type="region of interest" description="Disordered" evidence="1">
    <location>
        <begin position="33"/>
        <end position="70"/>
    </location>
</feature>